<reference evidence="3 4" key="1">
    <citation type="journal article" date="2011" name="Stand. Genomic Sci.">
        <title>Complete genome sequence of Treponema succinifaciens type strain (6091).</title>
        <authorList>
            <person name="Han C."/>
            <person name="Gronow S."/>
            <person name="Teshima H."/>
            <person name="Lapidus A."/>
            <person name="Nolan M."/>
            <person name="Lucas S."/>
            <person name="Hammon N."/>
            <person name="Deshpande S."/>
            <person name="Cheng J.F."/>
            <person name="Zeytun A."/>
            <person name="Tapia R."/>
            <person name="Goodwin L."/>
            <person name="Pitluck S."/>
            <person name="Liolios K."/>
            <person name="Pagani I."/>
            <person name="Ivanova N."/>
            <person name="Mavromatis K."/>
            <person name="Mikhailova N."/>
            <person name="Huntemann M."/>
            <person name="Pati A."/>
            <person name="Chen A."/>
            <person name="Palaniappan K."/>
            <person name="Land M."/>
            <person name="Hauser L."/>
            <person name="Brambilla E.M."/>
            <person name="Rohde M."/>
            <person name="Goker M."/>
            <person name="Woyke T."/>
            <person name="Bristow J."/>
            <person name="Eisen J.A."/>
            <person name="Markowitz V."/>
            <person name="Hugenholtz P."/>
            <person name="Kyrpides N.C."/>
            <person name="Klenk H.P."/>
            <person name="Detter J.C."/>
        </authorList>
    </citation>
    <scope>NUCLEOTIDE SEQUENCE [LARGE SCALE GENOMIC DNA]</scope>
    <source>
        <strain evidence="4">ATCC 33096 / DSM 2489 / 6091</strain>
    </source>
</reference>
<gene>
    <name evidence="3" type="ordered locus">Tresu_1904</name>
</gene>
<dbReference type="InterPro" id="IPR036388">
    <property type="entry name" value="WH-like_DNA-bd_sf"/>
</dbReference>
<protein>
    <submittedName>
        <fullName evidence="3">Transcription regulator</fullName>
    </submittedName>
</protein>
<dbReference type="InterPro" id="IPR028349">
    <property type="entry name" value="PafC-like"/>
</dbReference>
<dbReference type="Pfam" id="PF08279">
    <property type="entry name" value="HTH_11"/>
    <property type="match status" value="1"/>
</dbReference>
<dbReference type="GeneID" id="302999040"/>
<dbReference type="InterPro" id="IPR026881">
    <property type="entry name" value="WYL_dom"/>
</dbReference>
<reference evidence="4" key="2">
    <citation type="submission" date="2011-04" db="EMBL/GenBank/DDBJ databases">
        <title>The complete genome of chromosome of Treponema succinifaciens DSM 2489.</title>
        <authorList>
            <person name="Lucas S."/>
            <person name="Copeland A."/>
            <person name="Lapidus A."/>
            <person name="Bruce D."/>
            <person name="Goodwin L."/>
            <person name="Pitluck S."/>
            <person name="Peters L."/>
            <person name="Kyrpides N."/>
            <person name="Mavromatis K."/>
            <person name="Ivanova N."/>
            <person name="Ovchinnikova G."/>
            <person name="Teshima H."/>
            <person name="Detter J.C."/>
            <person name="Tapia R."/>
            <person name="Han C."/>
            <person name="Land M."/>
            <person name="Hauser L."/>
            <person name="Markowitz V."/>
            <person name="Cheng J.-F."/>
            <person name="Hugenholtz P."/>
            <person name="Woyke T."/>
            <person name="Wu D."/>
            <person name="Gronow S."/>
            <person name="Wellnitz S."/>
            <person name="Brambilla E."/>
            <person name="Klenk H.-P."/>
            <person name="Eisen J.A."/>
        </authorList>
    </citation>
    <scope>NUCLEOTIDE SEQUENCE [LARGE SCALE GENOMIC DNA]</scope>
    <source>
        <strain evidence="4">ATCC 33096 / DSM 2489 / 6091</strain>
    </source>
</reference>
<dbReference type="InterPro" id="IPR013196">
    <property type="entry name" value="HTH_11"/>
</dbReference>
<proteinExistence type="predicted"/>
<evidence type="ECO:0000313" key="3">
    <source>
        <dbReference type="EMBL" id="AEB14790.1"/>
    </source>
</evidence>
<dbReference type="eggNOG" id="COG2378">
    <property type="taxonomic scope" value="Bacteria"/>
</dbReference>
<dbReference type="RefSeq" id="WP_013702071.1">
    <property type="nucleotide sequence ID" value="NC_015385.1"/>
</dbReference>
<dbReference type="PROSITE" id="PS52050">
    <property type="entry name" value="WYL"/>
    <property type="match status" value="1"/>
</dbReference>
<evidence type="ECO:0000313" key="4">
    <source>
        <dbReference type="Proteomes" id="UP000006852"/>
    </source>
</evidence>
<feature type="domain" description="WYL" evidence="2">
    <location>
        <begin position="137"/>
        <end position="204"/>
    </location>
</feature>
<dbReference type="InterPro" id="IPR036390">
    <property type="entry name" value="WH_DNA-bd_sf"/>
</dbReference>
<keyword evidence="4" id="KW-1185">Reference proteome</keyword>
<evidence type="ECO:0000259" key="2">
    <source>
        <dbReference type="Pfam" id="PF13280"/>
    </source>
</evidence>
<dbReference type="OrthoDB" id="9767131at2"/>
<evidence type="ECO:0000259" key="1">
    <source>
        <dbReference type="Pfam" id="PF08279"/>
    </source>
</evidence>
<dbReference type="KEGG" id="tsu:Tresu_1904"/>
<dbReference type="PANTHER" id="PTHR34580">
    <property type="match status" value="1"/>
</dbReference>
<accession>F2NSL6</accession>
<name>F2NSL6_TRES6</name>
<dbReference type="PANTHER" id="PTHR34580:SF1">
    <property type="entry name" value="PROTEIN PAFC"/>
    <property type="match status" value="1"/>
</dbReference>
<dbReference type="Gene3D" id="1.10.10.10">
    <property type="entry name" value="Winged helix-like DNA-binding domain superfamily/Winged helix DNA-binding domain"/>
    <property type="match status" value="1"/>
</dbReference>
<dbReference type="STRING" id="869209.Tresu_1904"/>
<feature type="domain" description="Helix-turn-helix type 11" evidence="1">
    <location>
        <begin position="6"/>
        <end position="57"/>
    </location>
</feature>
<organism evidence="3 4">
    <name type="scientific">Treponema succinifaciens (strain ATCC 33096 / DSM 2489 / 6091)</name>
    <dbReference type="NCBI Taxonomy" id="869209"/>
    <lineage>
        <taxon>Bacteria</taxon>
        <taxon>Pseudomonadati</taxon>
        <taxon>Spirochaetota</taxon>
        <taxon>Spirochaetia</taxon>
        <taxon>Spirochaetales</taxon>
        <taxon>Treponemataceae</taxon>
        <taxon>Treponema</taxon>
    </lineage>
</organism>
<dbReference type="Pfam" id="PF13280">
    <property type="entry name" value="WYL"/>
    <property type="match status" value="1"/>
</dbReference>
<dbReference type="PIRSF" id="PIRSF016838">
    <property type="entry name" value="PafC"/>
    <property type="match status" value="1"/>
</dbReference>
<dbReference type="SUPFAM" id="SSF46785">
    <property type="entry name" value="Winged helix' DNA-binding domain"/>
    <property type="match status" value="1"/>
</dbReference>
<dbReference type="HOGENOM" id="CLU_041141_5_1_12"/>
<dbReference type="Proteomes" id="UP000006852">
    <property type="component" value="Chromosome"/>
</dbReference>
<sequence length="312" mass="35862">MSQKNLFELVYILLDKKSVTAKNLAEHFGVSERTILRWAESLAEAGVPVYSTQGRYGGFSIAENYVLDKTIFTDEEKCSVVSSLKAVAKLTGSEHSCKNSAEKTAVQKLSKFAKKNTDWLELDFSPWNPQGKNINGIFNKLKNAIIEKQQVEFDYFSLNKKTEHRTVQPWKIVFRGVGWYFYGWCNVRCAPRYFKLNRICNLKVLNKKVFMEEKFGAEQKNSYSAEKEISIIEITAQVSDNELYRILDEFAVCKVEKFSSETSIVKFNAPEVSWLVPFLLSFGSAIKIIFPEKIKEQFSLEVKKMSARLNEK</sequence>
<dbReference type="InterPro" id="IPR051534">
    <property type="entry name" value="CBASS_pafABC_assoc_protein"/>
</dbReference>
<dbReference type="EMBL" id="CP002631">
    <property type="protein sequence ID" value="AEB14790.1"/>
    <property type="molecule type" value="Genomic_DNA"/>
</dbReference>
<dbReference type="AlphaFoldDB" id="F2NSL6"/>